<evidence type="ECO:0000313" key="2">
    <source>
        <dbReference type="EMBL" id="VAW04735.1"/>
    </source>
</evidence>
<evidence type="ECO:0000256" key="1">
    <source>
        <dbReference type="SAM" id="Phobius"/>
    </source>
</evidence>
<keyword evidence="1" id="KW-1133">Transmembrane helix</keyword>
<organism evidence="2">
    <name type="scientific">hydrothermal vent metagenome</name>
    <dbReference type="NCBI Taxonomy" id="652676"/>
    <lineage>
        <taxon>unclassified sequences</taxon>
        <taxon>metagenomes</taxon>
        <taxon>ecological metagenomes</taxon>
    </lineage>
</organism>
<feature type="non-terminal residue" evidence="2">
    <location>
        <position position="42"/>
    </location>
</feature>
<reference evidence="2" key="1">
    <citation type="submission" date="2018-06" db="EMBL/GenBank/DDBJ databases">
        <authorList>
            <person name="Zhirakovskaya E."/>
        </authorList>
    </citation>
    <scope>NUCLEOTIDE SEQUENCE</scope>
</reference>
<sequence length="42" mass="4396">MRGTYRRRVSRQRSVSSATTIAVVAVSAIIGFAAFVTPSGPA</sequence>
<dbReference type="EMBL" id="UOEK01000297">
    <property type="protein sequence ID" value="VAW04735.1"/>
    <property type="molecule type" value="Genomic_DNA"/>
</dbReference>
<name>A0A3B0SFL4_9ZZZZ</name>
<keyword evidence="1" id="KW-0812">Transmembrane</keyword>
<feature type="transmembrane region" description="Helical" evidence="1">
    <location>
        <begin position="21"/>
        <end position="40"/>
    </location>
</feature>
<dbReference type="AlphaFoldDB" id="A0A3B0SFL4"/>
<proteinExistence type="predicted"/>
<keyword evidence="1" id="KW-0472">Membrane</keyword>
<protein>
    <submittedName>
        <fullName evidence="2">Uncharacterized protein</fullName>
    </submittedName>
</protein>
<gene>
    <name evidence="2" type="ORF">MNBD_ACTINO02-2296</name>
</gene>
<accession>A0A3B0SFL4</accession>